<protein>
    <submittedName>
        <fullName evidence="1">NBS-like putative resistance protein</fullName>
    </submittedName>
</protein>
<sequence length="990" mass="112736">MVLLDIRSNDVRMIGICGMGGIGKTTIARVVYDLLSCEFEGSSFLTDVRETCQKKGLISLQKQLLSELLKLTDNDIYNVHSGISIIGNRLRRKKVLLVIDDVVNVEQLESLADKHNWFGSGSRIIVTSRDKHLLITHGVDEVYKLEKLNDDEACQLFCRNAFKAHQLVKEYQQLLKRILKNADGLPLALKVLGSFLYGRTVEEWESALQRLKRDSMNEIMEILQISFDGLQETEKQIFLDIACFFKRREKDHVIKVLESCDFDPVIGIQVLVEKSLISILYDKYVWMHDLLQDLGQQIVKRESKELGKRSRLWEEADVCHMLSENTGTEVIEGIMLNHPKEEEHSIAYADAFSKMINLRLLKIRNVQLPYGLEYLSNELRLLEWHGYPLESLPSNLLLEKTVELNMCYSSMKQMFNVVKPLNNLKFMRFSHCKNLVRTPDFTGVPYLEELILEGCIRLCEIHPSLLLHKKIILLNLKDCTNLTTLPSKIAMESLRELILSGCSKLRIFPEIVGSMECLRRLLLDGTAVKELPLSVELLSGLVLLNLKDCKNLESLPSDIINGLKCLKTLNLSGCSKLENVPENLREVESLEELDISGTAVRQLGSSSFLPKNLKALSVRGCRRPQKSASWFLHFPINLIPRRSSNLMAPVLPSLLGLPFLKELDLSDCNIGEGEIPIGLCNLFSLEKLILSKNNFVSLPGTINLLSKLEYLKLEDCKRLVSLPELLPNKCRIRVDGCAALKSCKPERAEISAVKCMKLVTNNNWLFSVLKGFFEVESPTRLRFVVPGSKIPEWFKYKNEGSSITIIKPPNSYYNKNKLVGYVICSVFHVHKHPPVKARADLLNKTHGLFCGMKLDKINTCCNGMIGVFKEEPGQAVSDHLYVVYLSNGFLRRCRWNFESNHVELYFEPLDFLSTGLEVKRCGVHPVYVDEVEEFNQATKEWTRSKVWNLSESDYIFDVATTRVSKRSLVECAGAEASDEEPQPKRYKELE</sequence>
<keyword evidence="2" id="KW-1185">Reference proteome</keyword>
<comment type="caution">
    <text evidence="1">The sequence shown here is derived from an EMBL/GenBank/DDBJ whole genome shotgun (WGS) entry which is preliminary data.</text>
</comment>
<organism evidence="1 2">
    <name type="scientific">Melia azedarach</name>
    <name type="common">Chinaberry tree</name>
    <dbReference type="NCBI Taxonomy" id="155640"/>
    <lineage>
        <taxon>Eukaryota</taxon>
        <taxon>Viridiplantae</taxon>
        <taxon>Streptophyta</taxon>
        <taxon>Embryophyta</taxon>
        <taxon>Tracheophyta</taxon>
        <taxon>Spermatophyta</taxon>
        <taxon>Magnoliopsida</taxon>
        <taxon>eudicotyledons</taxon>
        <taxon>Gunneridae</taxon>
        <taxon>Pentapetalae</taxon>
        <taxon>rosids</taxon>
        <taxon>malvids</taxon>
        <taxon>Sapindales</taxon>
        <taxon>Meliaceae</taxon>
        <taxon>Melia</taxon>
    </lineage>
</organism>
<evidence type="ECO:0000313" key="2">
    <source>
        <dbReference type="Proteomes" id="UP001164539"/>
    </source>
</evidence>
<reference evidence="1 2" key="1">
    <citation type="journal article" date="2023" name="Science">
        <title>Complex scaffold remodeling in plant triterpene biosynthesis.</title>
        <authorList>
            <person name="De La Pena R."/>
            <person name="Hodgson H."/>
            <person name="Liu J.C."/>
            <person name="Stephenson M.J."/>
            <person name="Martin A.C."/>
            <person name="Owen C."/>
            <person name="Harkess A."/>
            <person name="Leebens-Mack J."/>
            <person name="Jimenez L.E."/>
            <person name="Osbourn A."/>
            <person name="Sattely E.S."/>
        </authorList>
    </citation>
    <scope>NUCLEOTIDE SEQUENCE [LARGE SCALE GENOMIC DNA]</scope>
    <source>
        <strain evidence="2">cv. JPN11</strain>
        <tissue evidence="1">Leaf</tissue>
    </source>
</reference>
<evidence type="ECO:0000313" key="1">
    <source>
        <dbReference type="EMBL" id="KAJ4705482.1"/>
    </source>
</evidence>
<dbReference type="Proteomes" id="UP001164539">
    <property type="component" value="Chromosome 12"/>
</dbReference>
<dbReference type="EMBL" id="CM051405">
    <property type="protein sequence ID" value="KAJ4705482.1"/>
    <property type="molecule type" value="Genomic_DNA"/>
</dbReference>
<name>A0ACC1X2E9_MELAZ</name>
<accession>A0ACC1X2E9</accession>
<proteinExistence type="predicted"/>
<gene>
    <name evidence="1" type="ORF">OWV82_022250</name>
</gene>